<dbReference type="InterPro" id="IPR008929">
    <property type="entry name" value="Chondroitin_lyas"/>
</dbReference>
<dbReference type="GO" id="GO:0016837">
    <property type="term" value="F:carbon-oxygen lyase activity, acting on polysaccharides"/>
    <property type="evidence" value="ECO:0007669"/>
    <property type="project" value="UniProtKB-ARBA"/>
</dbReference>
<feature type="region of interest" description="Disordered" evidence="4">
    <location>
        <begin position="70"/>
        <end position="127"/>
    </location>
</feature>
<dbReference type="EMBL" id="JAACJO010000007">
    <property type="protein sequence ID" value="KAF5356209.1"/>
    <property type="molecule type" value="Genomic_DNA"/>
</dbReference>
<keyword evidence="3" id="KW-0456">Lyase</keyword>
<dbReference type="InterPro" id="IPR011013">
    <property type="entry name" value="Gal_mutarotase_sf_dom"/>
</dbReference>
<name>A0A8H5D9S1_9AGAR</name>
<dbReference type="GO" id="GO:0005576">
    <property type="term" value="C:extracellular region"/>
    <property type="evidence" value="ECO:0007669"/>
    <property type="project" value="InterPro"/>
</dbReference>
<evidence type="ECO:0000256" key="3">
    <source>
        <dbReference type="ARBA" id="ARBA00023239"/>
    </source>
</evidence>
<gene>
    <name evidence="8" type="ORF">D9756_003792</name>
</gene>
<dbReference type="InterPro" id="IPR038970">
    <property type="entry name" value="Lyase_8"/>
</dbReference>
<dbReference type="Pfam" id="PF02884">
    <property type="entry name" value="Lyase_8_C"/>
    <property type="match status" value="1"/>
</dbReference>
<evidence type="ECO:0000256" key="1">
    <source>
        <dbReference type="ARBA" id="ARBA00006699"/>
    </source>
</evidence>
<feature type="compositionally biased region" description="Low complexity" evidence="4">
    <location>
        <begin position="81"/>
        <end position="127"/>
    </location>
</feature>
<dbReference type="AlphaFoldDB" id="A0A8H5D9S1"/>
<dbReference type="GO" id="GO:0005975">
    <property type="term" value="P:carbohydrate metabolic process"/>
    <property type="evidence" value="ECO:0007669"/>
    <property type="project" value="InterPro"/>
</dbReference>
<comment type="caution">
    <text evidence="8">The sequence shown here is derived from an EMBL/GenBank/DDBJ whole genome shotgun (WGS) entry which is preliminary data.</text>
</comment>
<keyword evidence="9" id="KW-1185">Reference proteome</keyword>
<feature type="domain" description="Polysaccharide lyase family 8 C-terminal" evidence="6">
    <location>
        <begin position="760"/>
        <end position="830"/>
    </location>
</feature>
<dbReference type="InterPro" id="IPR003159">
    <property type="entry name" value="Lyase_8_central_dom"/>
</dbReference>
<evidence type="ECO:0000256" key="2">
    <source>
        <dbReference type="ARBA" id="ARBA00022729"/>
    </source>
</evidence>
<evidence type="ECO:0000259" key="7">
    <source>
        <dbReference type="Pfam" id="PF08124"/>
    </source>
</evidence>
<dbReference type="Gene3D" id="1.50.10.100">
    <property type="entry name" value="Chondroitin AC/alginate lyase"/>
    <property type="match status" value="1"/>
</dbReference>
<evidence type="ECO:0000259" key="6">
    <source>
        <dbReference type="Pfam" id="PF02884"/>
    </source>
</evidence>
<sequence length="871" mass="94411">MALKKVSLVQPIPFTMRSLLTLTYTLLLHAPFFGPSIVLGGSSIAGPPLSEVPTSLLTASPSLNLSSGISSQPVSTVASPSHLSTSHVAPSSSPSHTTYTSSPTSGNSNATSIHSTSTSTTTALPTQSVDPAALAEIELMQTRRLSNIIGPLTRASDIQSWMDSLGADGKWPDSEVDYTTGCPARRANWPAQEHWQRILVMAAAWHGGLKGGEQYVKDSTIHGKITLAMDYWFGRDLTNLACLNEGGTPTCPCDNPGNLLWNTNWFSNVILIPELVGQTCLLLNDTLTTSQFNHCLNMTGRSYDLFLRPFNEVNFLTGANILDVAKIGIDGALLNINITQITDAYRRIHAEVVIHQEIKADGIRPDGSFGQHGGLLYNGNYGKDFTNDVVDLEIEAAQTRFAANTGSQSALATLFDGDRWMIFRNSLTGVLHWDFSALGRFISFPVIDAQATGSIKLNLTEIGELGELWNSPIITNFARDLSEGGKNANAGKLIGNRMFPDNDYMVHRGKNYVSTVKMFSTRTVTTECVNLQNPLGFHLSDGAHYTYLKGNEYEDISAAWDWNLIPGITTDYGATNLSCSQTGATGTESFVGGVSNGDIGISVMRYTNPLTKALHWQKVWFFLEDDVQHTMVSNITSTSGKPVLSVLDQRRHDGSIFIDDGKEFRATSHSILNSASLWHGGVGYAFSGLPDNDTLHVDIGEKTGNWSSIGTSTQPPATVDLFAAWIEHGSLSEGMSYTMFPGVKFHEFLAKQGRLNLQSVSNDGNISAVYDENHKTAMVVFWQKNGGSVTIKPSRFAPITISSNGNTAIIYRFDDAAIFVSDPSQTLAAVEISLSLGPGRKPPQWGLGRDKNFVIELPTSGLAGSSVRQEF</sequence>
<dbReference type="InterPro" id="IPR011071">
    <property type="entry name" value="Lyase_8-like_C"/>
</dbReference>
<dbReference type="SUPFAM" id="SSF48230">
    <property type="entry name" value="Chondroitin AC/alginate lyase"/>
    <property type="match status" value="1"/>
</dbReference>
<evidence type="ECO:0000256" key="4">
    <source>
        <dbReference type="SAM" id="MobiDB-lite"/>
    </source>
</evidence>
<dbReference type="PANTHER" id="PTHR38481">
    <property type="entry name" value="HYALURONATE LYASE"/>
    <property type="match status" value="1"/>
</dbReference>
<dbReference type="Proteomes" id="UP000559027">
    <property type="component" value="Unassembled WGS sequence"/>
</dbReference>
<dbReference type="InterPro" id="IPR004103">
    <property type="entry name" value="Lyase_8_C"/>
</dbReference>
<accession>A0A8H5D9S1</accession>
<dbReference type="SUPFAM" id="SSF49863">
    <property type="entry name" value="Hyaluronate lyase-like, C-terminal domain"/>
    <property type="match status" value="1"/>
</dbReference>
<feature type="domain" description="Polysaccharide lyase family 8 central" evidence="5">
    <location>
        <begin position="496"/>
        <end position="743"/>
    </location>
</feature>
<dbReference type="InterPro" id="IPR014718">
    <property type="entry name" value="GH-type_carb-bd"/>
</dbReference>
<dbReference type="InterPro" id="IPR012970">
    <property type="entry name" value="Lyase_8_alpha_N"/>
</dbReference>
<keyword evidence="2" id="KW-0732">Signal</keyword>
<dbReference type="Pfam" id="PF02278">
    <property type="entry name" value="Lyase_8"/>
    <property type="match status" value="1"/>
</dbReference>
<dbReference type="GO" id="GO:0030246">
    <property type="term" value="F:carbohydrate binding"/>
    <property type="evidence" value="ECO:0007669"/>
    <property type="project" value="InterPro"/>
</dbReference>
<feature type="domain" description="Polysaccharide lyase 8 N-terminal alpha-helical" evidence="7">
    <location>
        <begin position="262"/>
        <end position="411"/>
    </location>
</feature>
<evidence type="ECO:0000313" key="8">
    <source>
        <dbReference type="EMBL" id="KAF5356209.1"/>
    </source>
</evidence>
<dbReference type="Gene3D" id="2.70.98.10">
    <property type="match status" value="1"/>
</dbReference>
<protein>
    <recommendedName>
        <fullName evidence="10">Polysaccharide lyase family 8 protein</fullName>
    </recommendedName>
</protein>
<dbReference type="OrthoDB" id="5980780at2759"/>
<dbReference type="Gene3D" id="2.60.220.10">
    <property type="entry name" value="Polysaccharide lyase family 8-like, C-terminal"/>
    <property type="match status" value="1"/>
</dbReference>
<evidence type="ECO:0000259" key="5">
    <source>
        <dbReference type="Pfam" id="PF02278"/>
    </source>
</evidence>
<evidence type="ECO:0000313" key="9">
    <source>
        <dbReference type="Proteomes" id="UP000559027"/>
    </source>
</evidence>
<organism evidence="8 9">
    <name type="scientific">Leucocoprinus leucothites</name>
    <dbReference type="NCBI Taxonomy" id="201217"/>
    <lineage>
        <taxon>Eukaryota</taxon>
        <taxon>Fungi</taxon>
        <taxon>Dikarya</taxon>
        <taxon>Basidiomycota</taxon>
        <taxon>Agaricomycotina</taxon>
        <taxon>Agaricomycetes</taxon>
        <taxon>Agaricomycetidae</taxon>
        <taxon>Agaricales</taxon>
        <taxon>Agaricineae</taxon>
        <taxon>Agaricaceae</taxon>
        <taxon>Leucocoprinus</taxon>
    </lineage>
</organism>
<comment type="similarity">
    <text evidence="1">Belongs to the polysaccharide lyase 8 family.</text>
</comment>
<reference evidence="8 9" key="1">
    <citation type="journal article" date="2020" name="ISME J.">
        <title>Uncovering the hidden diversity of litter-decomposition mechanisms in mushroom-forming fungi.</title>
        <authorList>
            <person name="Floudas D."/>
            <person name="Bentzer J."/>
            <person name="Ahren D."/>
            <person name="Johansson T."/>
            <person name="Persson P."/>
            <person name="Tunlid A."/>
        </authorList>
    </citation>
    <scope>NUCLEOTIDE SEQUENCE [LARGE SCALE GENOMIC DNA]</scope>
    <source>
        <strain evidence="8 9">CBS 146.42</strain>
    </source>
</reference>
<dbReference type="PANTHER" id="PTHR38481:SF1">
    <property type="entry name" value="HYALURONATE LYASE"/>
    <property type="match status" value="1"/>
</dbReference>
<evidence type="ECO:0008006" key="10">
    <source>
        <dbReference type="Google" id="ProtNLM"/>
    </source>
</evidence>
<dbReference type="SUPFAM" id="SSF74650">
    <property type="entry name" value="Galactose mutarotase-like"/>
    <property type="match status" value="1"/>
</dbReference>
<proteinExistence type="inferred from homology"/>
<dbReference type="Pfam" id="PF08124">
    <property type="entry name" value="Lyase_8_N"/>
    <property type="match status" value="1"/>
</dbReference>